<keyword evidence="2" id="KW-1185">Reference proteome</keyword>
<dbReference type="EMBL" id="BQXH01000020">
    <property type="protein sequence ID" value="GKS82134.1"/>
    <property type="molecule type" value="Genomic_DNA"/>
</dbReference>
<comment type="caution">
    <text evidence="1">The sequence shown here is derived from an EMBL/GenBank/DDBJ whole genome shotgun (WGS) entry which is preliminary data.</text>
</comment>
<evidence type="ECO:0000313" key="2">
    <source>
        <dbReference type="Proteomes" id="UP001055149"/>
    </source>
</evidence>
<name>A0ABQ5JJ35_9LACO</name>
<dbReference type="Proteomes" id="UP001055149">
    <property type="component" value="Unassembled WGS sequence"/>
</dbReference>
<reference evidence="1" key="1">
    <citation type="journal article" date="2022" name="Int. J. Syst. Evol. Microbiol.">
        <title>A novel species of lactic acid bacteria, Ligilactobacillus pabuli sp. nov., isolated from alfalfa silage.</title>
        <authorList>
            <person name="Tohno M."/>
            <person name="Tanizawa Y."/>
            <person name="Sawada H."/>
            <person name="Sakamoto M."/>
            <person name="Ohkuma M."/>
            <person name="Kobayashi H."/>
        </authorList>
    </citation>
    <scope>NUCLEOTIDE SEQUENCE</scope>
    <source>
        <strain evidence="1">AF129</strain>
    </source>
</reference>
<gene>
    <name evidence="1" type="ORF">LPAF129_18200</name>
</gene>
<proteinExistence type="predicted"/>
<evidence type="ECO:0000313" key="1">
    <source>
        <dbReference type="EMBL" id="GKS82134.1"/>
    </source>
</evidence>
<dbReference type="RefSeq" id="WP_244056441.1">
    <property type="nucleotide sequence ID" value="NZ_BQXH01000020.1"/>
</dbReference>
<protein>
    <submittedName>
        <fullName evidence="1">Uncharacterized protein</fullName>
    </submittedName>
</protein>
<sequence length="45" mass="5011">MKKLYIFFVALCFGAWLGFFNKNVEADTVSETSVTYDLAQGGQTV</sequence>
<accession>A0ABQ5JJ35</accession>
<organism evidence="1 2">
    <name type="scientific">Ligilactobacillus pabuli</name>
    <dbReference type="NCBI Taxonomy" id="2886039"/>
    <lineage>
        <taxon>Bacteria</taxon>
        <taxon>Bacillati</taxon>
        <taxon>Bacillota</taxon>
        <taxon>Bacilli</taxon>
        <taxon>Lactobacillales</taxon>
        <taxon>Lactobacillaceae</taxon>
        <taxon>Ligilactobacillus</taxon>
    </lineage>
</organism>